<dbReference type="EMBL" id="LNQR01000012">
    <property type="protein sequence ID" value="KWT93241.1"/>
    <property type="molecule type" value="Genomic_DNA"/>
</dbReference>
<feature type="coiled-coil region" evidence="5">
    <location>
        <begin position="60"/>
        <end position="87"/>
    </location>
</feature>
<feature type="domain" description="Rod shape-determining protein MreC beta-barrel core" evidence="6">
    <location>
        <begin position="113"/>
        <end position="258"/>
    </location>
</feature>
<evidence type="ECO:0000313" key="8">
    <source>
        <dbReference type="Proteomes" id="UP000060487"/>
    </source>
</evidence>
<dbReference type="InterPro" id="IPR007221">
    <property type="entry name" value="MreC"/>
</dbReference>
<reference evidence="7 8" key="1">
    <citation type="submission" date="2015-11" db="EMBL/GenBank/DDBJ databases">
        <authorList>
            <person name="Lin W."/>
        </authorList>
    </citation>
    <scope>NUCLEOTIDE SEQUENCE [LARGE SCALE GENOMIC DNA]</scope>
    <source>
        <strain evidence="7 8">HCH-1</strain>
    </source>
</reference>
<accession>A0ABR5SKY3</accession>
<organism evidence="7 8">
    <name type="scientific">Candidatus Magnetominusculus xianensis</name>
    <dbReference type="NCBI Taxonomy" id="1748249"/>
    <lineage>
        <taxon>Bacteria</taxon>
        <taxon>Pseudomonadati</taxon>
        <taxon>Nitrospirota</taxon>
        <taxon>Nitrospiria</taxon>
        <taxon>Nitrospirales</taxon>
        <taxon>Nitrospiraceae</taxon>
        <taxon>Candidatus Magnetominusculus</taxon>
    </lineage>
</organism>
<protein>
    <recommendedName>
        <fullName evidence="2">Cell shape-determining protein MreC</fullName>
    </recommendedName>
    <alternativeName>
        <fullName evidence="4">Cell shape protein MreC</fullName>
    </alternativeName>
</protein>
<keyword evidence="5" id="KW-0175">Coiled coil</keyword>
<dbReference type="InterPro" id="IPR042175">
    <property type="entry name" value="Cell/Rod_MreC_2"/>
</dbReference>
<dbReference type="PIRSF" id="PIRSF038471">
    <property type="entry name" value="MreC"/>
    <property type="match status" value="1"/>
</dbReference>
<dbReference type="Pfam" id="PF04085">
    <property type="entry name" value="MreC"/>
    <property type="match status" value="1"/>
</dbReference>
<evidence type="ECO:0000313" key="7">
    <source>
        <dbReference type="EMBL" id="KWT93241.1"/>
    </source>
</evidence>
<sequence>MTKRSQALFLVYLFFCISLMSIQSIKGPLQPLFFIRYPLNYINEAVTSLIYYIKRPFVVALNLERQNEQLKKELDILLLKKQEYEETIIENARLRQLLDLKQQVPEYVTTAKVILKNPDMWAQTLEINKGYKDGVTKDMTVRTVQGLIGKIKRADAHHSIVLLLTDVSSSAAVKSQDNRTEAILVGVGEDYCNLKHGVDMEKTAVGDIIITSGLDSLYPAGVPVGKVISSEKNPTMFEQDVKVALFANPQKIDEVMVITRSRDM</sequence>
<evidence type="ECO:0000256" key="1">
    <source>
        <dbReference type="ARBA" id="ARBA00009369"/>
    </source>
</evidence>
<dbReference type="Proteomes" id="UP000060487">
    <property type="component" value="Unassembled WGS sequence"/>
</dbReference>
<gene>
    <name evidence="7" type="primary">mreC</name>
    <name evidence="7" type="ORF">ASN18_0324</name>
</gene>
<evidence type="ECO:0000256" key="5">
    <source>
        <dbReference type="SAM" id="Coils"/>
    </source>
</evidence>
<evidence type="ECO:0000256" key="3">
    <source>
        <dbReference type="ARBA" id="ARBA00022960"/>
    </source>
</evidence>
<dbReference type="PANTHER" id="PTHR34138">
    <property type="entry name" value="CELL SHAPE-DETERMINING PROTEIN MREC"/>
    <property type="match status" value="1"/>
</dbReference>
<dbReference type="Gene3D" id="2.40.10.350">
    <property type="entry name" value="Rod shape-determining protein MreC, domain 2"/>
    <property type="match status" value="1"/>
</dbReference>
<keyword evidence="8" id="KW-1185">Reference proteome</keyword>
<evidence type="ECO:0000256" key="4">
    <source>
        <dbReference type="ARBA" id="ARBA00032089"/>
    </source>
</evidence>
<proteinExistence type="inferred from homology"/>
<comment type="similarity">
    <text evidence="1">Belongs to the MreC family.</text>
</comment>
<comment type="caution">
    <text evidence="7">The sequence shown here is derived from an EMBL/GenBank/DDBJ whole genome shotgun (WGS) entry which is preliminary data.</text>
</comment>
<evidence type="ECO:0000256" key="2">
    <source>
        <dbReference type="ARBA" id="ARBA00013855"/>
    </source>
</evidence>
<keyword evidence="3" id="KW-0133">Cell shape</keyword>
<dbReference type="PANTHER" id="PTHR34138:SF1">
    <property type="entry name" value="CELL SHAPE-DETERMINING PROTEIN MREC"/>
    <property type="match status" value="1"/>
</dbReference>
<dbReference type="InterPro" id="IPR055342">
    <property type="entry name" value="MreC_beta-barrel_core"/>
</dbReference>
<dbReference type="RefSeq" id="WP_085050855.1">
    <property type="nucleotide sequence ID" value="NZ_LNQR01000012.1"/>
</dbReference>
<evidence type="ECO:0000259" key="6">
    <source>
        <dbReference type="Pfam" id="PF04085"/>
    </source>
</evidence>
<dbReference type="NCBIfam" id="TIGR00219">
    <property type="entry name" value="mreC"/>
    <property type="match status" value="1"/>
</dbReference>
<dbReference type="Gene3D" id="2.40.10.340">
    <property type="entry name" value="Rod shape-determining protein MreC, domain 1"/>
    <property type="match status" value="1"/>
</dbReference>
<name>A0ABR5SKY3_9BACT</name>
<dbReference type="InterPro" id="IPR042177">
    <property type="entry name" value="Cell/Rod_1"/>
</dbReference>